<dbReference type="Proteomes" id="UP000001593">
    <property type="component" value="Unassembled WGS sequence"/>
</dbReference>
<keyword evidence="2 11" id="KW-0813">Transport</keyword>
<dbReference type="eggNOG" id="KOG4294">
    <property type="taxonomic scope" value="Eukaryota"/>
</dbReference>
<evidence type="ECO:0000256" key="11">
    <source>
        <dbReference type="RuleBase" id="RU000679"/>
    </source>
</evidence>
<keyword evidence="4 11" id="KW-0812">Transmembrane</keyword>
<dbReference type="Pfam" id="PF00858">
    <property type="entry name" value="ASC"/>
    <property type="match status" value="1"/>
</dbReference>
<evidence type="ECO:0000256" key="4">
    <source>
        <dbReference type="ARBA" id="ARBA00022692"/>
    </source>
</evidence>
<dbReference type="AlphaFoldDB" id="A7STM2"/>
<evidence type="ECO:0000313" key="13">
    <source>
        <dbReference type="EMBL" id="EDO32949.1"/>
    </source>
</evidence>
<keyword evidence="10 11" id="KW-0407">Ion channel</keyword>
<comment type="similarity">
    <text evidence="11">Belongs to the amiloride-sensitive sodium channel (TC 1.A.6) family.</text>
</comment>
<evidence type="ECO:0000256" key="9">
    <source>
        <dbReference type="ARBA" id="ARBA00023201"/>
    </source>
</evidence>
<keyword evidence="7 11" id="KW-0406">Ion transport</keyword>
<keyword evidence="6" id="KW-0915">Sodium</keyword>
<name>A7STM2_NEMVE</name>
<dbReference type="Gene3D" id="2.60.470.10">
    <property type="entry name" value="Acid-sensing ion channels like domains"/>
    <property type="match status" value="1"/>
</dbReference>
<dbReference type="OMA" id="PANHIAD"/>
<dbReference type="PANTHER" id="PTHR11690">
    <property type="entry name" value="AMILORIDE-SENSITIVE SODIUM CHANNEL-RELATED"/>
    <property type="match status" value="1"/>
</dbReference>
<dbReference type="InParanoid" id="A7STM2"/>
<organism evidence="13 14">
    <name type="scientific">Nematostella vectensis</name>
    <name type="common">Starlet sea anemone</name>
    <dbReference type="NCBI Taxonomy" id="45351"/>
    <lineage>
        <taxon>Eukaryota</taxon>
        <taxon>Metazoa</taxon>
        <taxon>Cnidaria</taxon>
        <taxon>Anthozoa</taxon>
        <taxon>Hexacorallia</taxon>
        <taxon>Actiniaria</taxon>
        <taxon>Edwardsiidae</taxon>
        <taxon>Nematostella</taxon>
    </lineage>
</organism>
<reference evidence="13 14" key="1">
    <citation type="journal article" date="2007" name="Science">
        <title>Sea anemone genome reveals ancestral eumetazoan gene repertoire and genomic organization.</title>
        <authorList>
            <person name="Putnam N.H."/>
            <person name="Srivastava M."/>
            <person name="Hellsten U."/>
            <person name="Dirks B."/>
            <person name="Chapman J."/>
            <person name="Salamov A."/>
            <person name="Terry A."/>
            <person name="Shapiro H."/>
            <person name="Lindquist E."/>
            <person name="Kapitonov V.V."/>
            <person name="Jurka J."/>
            <person name="Genikhovich G."/>
            <person name="Grigoriev I.V."/>
            <person name="Lucas S.M."/>
            <person name="Steele R.E."/>
            <person name="Finnerty J.R."/>
            <person name="Technau U."/>
            <person name="Martindale M.Q."/>
            <person name="Rokhsar D.S."/>
        </authorList>
    </citation>
    <scope>NUCLEOTIDE SEQUENCE [LARGE SCALE GENOMIC DNA]</scope>
    <source>
        <strain evidence="14">CH2 X CH6</strain>
    </source>
</reference>
<dbReference type="PhylomeDB" id="A7STM2"/>
<feature type="non-terminal residue" evidence="13">
    <location>
        <position position="1"/>
    </location>
</feature>
<dbReference type="InterPro" id="IPR001873">
    <property type="entry name" value="ENaC"/>
</dbReference>
<keyword evidence="14" id="KW-1185">Reference proteome</keyword>
<dbReference type="KEGG" id="nve:5504116"/>
<evidence type="ECO:0000256" key="6">
    <source>
        <dbReference type="ARBA" id="ARBA00023053"/>
    </source>
</evidence>
<evidence type="ECO:0000256" key="1">
    <source>
        <dbReference type="ARBA" id="ARBA00004141"/>
    </source>
</evidence>
<dbReference type="GO" id="GO:0015280">
    <property type="term" value="F:ligand-gated sodium channel activity"/>
    <property type="evidence" value="ECO:0000318"/>
    <property type="project" value="GO_Central"/>
</dbReference>
<comment type="subcellular location">
    <subcellularLocation>
        <location evidence="1">Membrane</location>
        <topology evidence="1">Multi-pass membrane protein</topology>
    </subcellularLocation>
</comment>
<evidence type="ECO:0000256" key="2">
    <source>
        <dbReference type="ARBA" id="ARBA00022448"/>
    </source>
</evidence>
<keyword evidence="5 12" id="KW-1133">Transmembrane helix</keyword>
<sequence>FASLCSSTTMHGISNVFDPSSATLRKGIWSVVFLCSFIFCAYEIGNNVRYYLTKPVNTVFKIDYVDEIKFPAVTICNNNPIRKSWAATTPYLPVIMAYNANPGEEAIPINWDAYNWTGFGFDKLMSSAAHLASEMIHTCKWKGIYCSAANFTLDATFLGGCYTFNIDQRLMVTGTGMANALHLVLNIQQNEYIGNVRSGAGFRLLFREKHEPPSTDRFVIALQPGTQTLIPLTMKKLISLPEPFGVCQEKNNLKMFDKYSVTACEFECRARLGGKLCGCREMYPSSIKTEIPVCLPKAYRDCLNPLLVEISVNNLCRGCKNPCNKVTFVPRMSYSQYPANHIADSMAMSMNTTRDFVRDNFLEVEIYFEDIMVEIIEQQEAFSLTSLVGIIGGTLGVFIGASIITVSEFMEFLILIPFRR</sequence>
<evidence type="ECO:0000256" key="10">
    <source>
        <dbReference type="ARBA" id="ARBA00023303"/>
    </source>
</evidence>
<keyword evidence="8 12" id="KW-0472">Membrane</keyword>
<dbReference type="GO" id="GO:0005886">
    <property type="term" value="C:plasma membrane"/>
    <property type="evidence" value="ECO:0000318"/>
    <property type="project" value="GO_Central"/>
</dbReference>
<dbReference type="Gene3D" id="1.10.287.770">
    <property type="entry name" value="YojJ-like"/>
    <property type="match status" value="1"/>
</dbReference>
<dbReference type="EMBL" id="DS469798">
    <property type="protein sequence ID" value="EDO32949.1"/>
    <property type="molecule type" value="Genomic_DNA"/>
</dbReference>
<evidence type="ECO:0000256" key="5">
    <source>
        <dbReference type="ARBA" id="ARBA00022989"/>
    </source>
</evidence>
<evidence type="ECO:0000256" key="3">
    <source>
        <dbReference type="ARBA" id="ARBA00022461"/>
    </source>
</evidence>
<feature type="transmembrane region" description="Helical" evidence="12">
    <location>
        <begin position="27"/>
        <end position="45"/>
    </location>
</feature>
<feature type="transmembrane region" description="Helical" evidence="12">
    <location>
        <begin position="381"/>
        <end position="404"/>
    </location>
</feature>
<dbReference type="OrthoDB" id="5989449at2759"/>
<evidence type="ECO:0000313" key="14">
    <source>
        <dbReference type="Proteomes" id="UP000001593"/>
    </source>
</evidence>
<evidence type="ECO:0000256" key="8">
    <source>
        <dbReference type="ARBA" id="ARBA00023136"/>
    </source>
</evidence>
<accession>A7STM2</accession>
<keyword evidence="9 11" id="KW-0739">Sodium transport</keyword>
<proteinExistence type="inferred from homology"/>
<evidence type="ECO:0000256" key="7">
    <source>
        <dbReference type="ARBA" id="ARBA00023065"/>
    </source>
</evidence>
<dbReference type="PANTHER" id="PTHR11690:SF293">
    <property type="entry name" value="ACID-SENSING ION CHANNEL 1"/>
    <property type="match status" value="1"/>
</dbReference>
<evidence type="ECO:0000256" key="12">
    <source>
        <dbReference type="SAM" id="Phobius"/>
    </source>
</evidence>
<gene>
    <name evidence="13" type="ORF">NEMVEDRAFT_v1g131241</name>
</gene>
<dbReference type="GO" id="GO:0035725">
    <property type="term" value="P:sodium ion transmembrane transport"/>
    <property type="evidence" value="ECO:0000318"/>
    <property type="project" value="GO_Central"/>
</dbReference>
<keyword evidence="3 11" id="KW-0894">Sodium channel</keyword>
<dbReference type="HOGENOM" id="CLU_020415_3_1_1"/>
<protein>
    <submittedName>
        <fullName evidence="13">Uncharacterized protein</fullName>
    </submittedName>
</protein>
<dbReference type="PRINTS" id="PR01078">
    <property type="entry name" value="AMINACHANNEL"/>
</dbReference>